<dbReference type="SUPFAM" id="SSF52540">
    <property type="entry name" value="P-loop containing nucleoside triphosphate hydrolases"/>
    <property type="match status" value="1"/>
</dbReference>
<gene>
    <name evidence="1" type="ORF">S01H4_48100</name>
</gene>
<evidence type="ECO:0008006" key="2">
    <source>
        <dbReference type="Google" id="ProtNLM"/>
    </source>
</evidence>
<evidence type="ECO:0000313" key="1">
    <source>
        <dbReference type="EMBL" id="GAG90347.1"/>
    </source>
</evidence>
<dbReference type="PANTHER" id="PTHR43063">
    <property type="entry name" value="4FE-4S CLUSTER CONTAINING PARA FAMILY ATPASE PROTEIN"/>
    <property type="match status" value="1"/>
</dbReference>
<comment type="caution">
    <text evidence="1">The sequence shown here is derived from an EMBL/GenBank/DDBJ whole genome shotgun (WGS) entry which is preliminary data.</text>
</comment>
<protein>
    <recommendedName>
        <fullName evidence="2">CobQ/CobB/MinD/ParA nucleotide binding domain-containing protein</fullName>
    </recommendedName>
</protein>
<dbReference type="AlphaFoldDB" id="X1CAS0"/>
<name>X1CAS0_9ZZZZ</name>
<reference evidence="1" key="1">
    <citation type="journal article" date="2014" name="Front. Microbiol.">
        <title>High frequency of phylogenetically diverse reductive dehalogenase-homologous genes in deep subseafloor sedimentary metagenomes.</title>
        <authorList>
            <person name="Kawai M."/>
            <person name="Futagami T."/>
            <person name="Toyoda A."/>
            <person name="Takaki Y."/>
            <person name="Nishi S."/>
            <person name="Hori S."/>
            <person name="Arai W."/>
            <person name="Tsubouchi T."/>
            <person name="Morono Y."/>
            <person name="Uchiyama I."/>
            <person name="Ito T."/>
            <person name="Fujiyama A."/>
            <person name="Inagaki F."/>
            <person name="Takami H."/>
        </authorList>
    </citation>
    <scope>NUCLEOTIDE SEQUENCE</scope>
    <source>
        <strain evidence="1">Expedition CK06-06</strain>
    </source>
</reference>
<dbReference type="InterPro" id="IPR027417">
    <property type="entry name" value="P-loop_NTPase"/>
</dbReference>
<organism evidence="1">
    <name type="scientific">marine sediment metagenome</name>
    <dbReference type="NCBI Taxonomy" id="412755"/>
    <lineage>
        <taxon>unclassified sequences</taxon>
        <taxon>metagenomes</taxon>
        <taxon>ecological metagenomes</taxon>
    </lineage>
</organism>
<proteinExistence type="predicted"/>
<feature type="non-terminal residue" evidence="1">
    <location>
        <position position="1"/>
    </location>
</feature>
<accession>X1CAS0</accession>
<dbReference type="EMBL" id="BART01027076">
    <property type="protein sequence ID" value="GAG90347.1"/>
    <property type="molecule type" value="Genomic_DNA"/>
</dbReference>
<dbReference type="Gene3D" id="3.40.50.300">
    <property type="entry name" value="P-loop containing nucleotide triphosphate hydrolases"/>
    <property type="match status" value="1"/>
</dbReference>
<dbReference type="PANTHER" id="PTHR43063:SF1">
    <property type="entry name" value="4FE-4S CLUSTER CONTAINING PARA FAMILY ATPASE PROTEIN"/>
    <property type="match status" value="1"/>
</dbReference>
<sequence length="82" mass="9620">ISIEVLKNMNIPYGVIINRDGIGNDEVENYCMGNNIKILLKIPNDREIAKFYSRGEALVEYDKSWKKKFESILKEIEKEIER</sequence>